<gene>
    <name evidence="1" type="ORF">RPERSI_LOCUS27365</name>
</gene>
<comment type="caution">
    <text evidence="1">The sequence shown here is derived from an EMBL/GenBank/DDBJ whole genome shotgun (WGS) entry which is preliminary data.</text>
</comment>
<accession>A0ACA9S676</accession>
<proteinExistence type="predicted"/>
<evidence type="ECO:0000313" key="1">
    <source>
        <dbReference type="EMBL" id="CAG8828905.1"/>
    </source>
</evidence>
<sequence>FDKNDFENFERASLDIVLGSGPKVYSTELINWTTELINWTTRPISPVLVQFY</sequence>
<protein>
    <submittedName>
        <fullName evidence="1">26138_t:CDS:1</fullName>
    </submittedName>
</protein>
<feature type="non-terminal residue" evidence="1">
    <location>
        <position position="1"/>
    </location>
</feature>
<organism evidence="1 2">
    <name type="scientific">Racocetra persica</name>
    <dbReference type="NCBI Taxonomy" id="160502"/>
    <lineage>
        <taxon>Eukaryota</taxon>
        <taxon>Fungi</taxon>
        <taxon>Fungi incertae sedis</taxon>
        <taxon>Mucoromycota</taxon>
        <taxon>Glomeromycotina</taxon>
        <taxon>Glomeromycetes</taxon>
        <taxon>Diversisporales</taxon>
        <taxon>Gigasporaceae</taxon>
        <taxon>Racocetra</taxon>
    </lineage>
</organism>
<reference evidence="1" key="1">
    <citation type="submission" date="2021-06" db="EMBL/GenBank/DDBJ databases">
        <authorList>
            <person name="Kallberg Y."/>
            <person name="Tangrot J."/>
            <person name="Rosling A."/>
        </authorList>
    </citation>
    <scope>NUCLEOTIDE SEQUENCE</scope>
    <source>
        <strain evidence="1">MA461A</strain>
    </source>
</reference>
<evidence type="ECO:0000313" key="2">
    <source>
        <dbReference type="Proteomes" id="UP000789920"/>
    </source>
</evidence>
<dbReference type="EMBL" id="CAJVQC010096299">
    <property type="protein sequence ID" value="CAG8828905.1"/>
    <property type="molecule type" value="Genomic_DNA"/>
</dbReference>
<dbReference type="Proteomes" id="UP000789920">
    <property type="component" value="Unassembled WGS sequence"/>
</dbReference>
<keyword evidence="2" id="KW-1185">Reference proteome</keyword>
<name>A0ACA9S676_9GLOM</name>